<organism evidence="2 3">
    <name type="scientific">Kitasatospora arboriphila</name>
    <dbReference type="NCBI Taxonomy" id="258052"/>
    <lineage>
        <taxon>Bacteria</taxon>
        <taxon>Bacillati</taxon>
        <taxon>Actinomycetota</taxon>
        <taxon>Actinomycetes</taxon>
        <taxon>Kitasatosporales</taxon>
        <taxon>Streptomycetaceae</taxon>
        <taxon>Kitasatospora</taxon>
    </lineage>
</organism>
<keyword evidence="1" id="KW-0732">Signal</keyword>
<dbReference type="Proteomes" id="UP001499987">
    <property type="component" value="Unassembled WGS sequence"/>
</dbReference>
<proteinExistence type="predicted"/>
<reference evidence="3" key="1">
    <citation type="journal article" date="2019" name="Int. J. Syst. Evol. Microbiol.">
        <title>The Global Catalogue of Microorganisms (GCM) 10K type strain sequencing project: providing services to taxonomists for standard genome sequencing and annotation.</title>
        <authorList>
            <consortium name="The Broad Institute Genomics Platform"/>
            <consortium name="The Broad Institute Genome Sequencing Center for Infectious Disease"/>
            <person name="Wu L."/>
            <person name="Ma J."/>
        </authorList>
    </citation>
    <scope>NUCLEOTIDE SEQUENCE [LARGE SCALE GENOMIC DNA]</scope>
    <source>
        <strain evidence="3">JCM 13002</strain>
    </source>
</reference>
<feature type="chain" id="PRO_5045548611" evidence="1">
    <location>
        <begin position="25"/>
        <end position="53"/>
    </location>
</feature>
<dbReference type="RefSeq" id="WP_344627602.1">
    <property type="nucleotide sequence ID" value="NZ_BAAALD010000109.1"/>
</dbReference>
<protein>
    <submittedName>
        <fullName evidence="2">Uncharacterized protein</fullName>
    </submittedName>
</protein>
<evidence type="ECO:0000256" key="1">
    <source>
        <dbReference type="SAM" id="SignalP"/>
    </source>
</evidence>
<sequence>MRRIPVGTACAGLVLALLAVLGWAASPVAGGAVTADGAVVSTDATTGDFPACC</sequence>
<comment type="caution">
    <text evidence="2">The sequence shown here is derived from an EMBL/GenBank/DDBJ whole genome shotgun (WGS) entry which is preliminary data.</text>
</comment>
<name>A0ABP4ER79_9ACTN</name>
<keyword evidence="3" id="KW-1185">Reference proteome</keyword>
<gene>
    <name evidence="2" type="ORF">GCM10009663_68240</name>
</gene>
<evidence type="ECO:0000313" key="3">
    <source>
        <dbReference type="Proteomes" id="UP001499987"/>
    </source>
</evidence>
<evidence type="ECO:0000313" key="2">
    <source>
        <dbReference type="EMBL" id="GAA1118611.1"/>
    </source>
</evidence>
<accession>A0ABP4ER79</accession>
<feature type="signal peptide" evidence="1">
    <location>
        <begin position="1"/>
        <end position="24"/>
    </location>
</feature>
<dbReference type="EMBL" id="BAAALD010000109">
    <property type="protein sequence ID" value="GAA1118611.1"/>
    <property type="molecule type" value="Genomic_DNA"/>
</dbReference>